<accession>A0A4Q9M8K7</accession>
<sequence>MRLYVFAPRNIAFFRYHLLGGYVQCPCLFLILSPITLSLPFLHRAHANRSLGLPAYTSPTPSSCVPWRRIRLSLMTLIQLPSIAF</sequence>
<dbReference type="EMBL" id="ML143551">
    <property type="protein sequence ID" value="TBU22222.1"/>
    <property type="molecule type" value="Genomic_DNA"/>
</dbReference>
<keyword evidence="1" id="KW-1133">Transmembrane helix</keyword>
<keyword evidence="1" id="KW-0472">Membrane</keyword>
<dbReference type="Proteomes" id="UP000292957">
    <property type="component" value="Unassembled WGS sequence"/>
</dbReference>
<evidence type="ECO:0000313" key="2">
    <source>
        <dbReference type="EMBL" id="TBU22222.1"/>
    </source>
</evidence>
<organism evidence="2">
    <name type="scientific">Dichomitus squalens</name>
    <dbReference type="NCBI Taxonomy" id="114155"/>
    <lineage>
        <taxon>Eukaryota</taxon>
        <taxon>Fungi</taxon>
        <taxon>Dikarya</taxon>
        <taxon>Basidiomycota</taxon>
        <taxon>Agaricomycotina</taxon>
        <taxon>Agaricomycetes</taxon>
        <taxon>Polyporales</taxon>
        <taxon>Polyporaceae</taxon>
        <taxon>Dichomitus</taxon>
    </lineage>
</organism>
<name>A0A4Q9M8K7_9APHY</name>
<evidence type="ECO:0000256" key="1">
    <source>
        <dbReference type="SAM" id="Phobius"/>
    </source>
</evidence>
<dbReference type="AlphaFoldDB" id="A0A4Q9M8K7"/>
<keyword evidence="1" id="KW-0812">Transmembrane</keyword>
<gene>
    <name evidence="2" type="ORF">BD311DRAFT_156101</name>
</gene>
<feature type="transmembrane region" description="Helical" evidence="1">
    <location>
        <begin position="20"/>
        <end position="42"/>
    </location>
</feature>
<protein>
    <submittedName>
        <fullName evidence="2">Uncharacterized protein</fullName>
    </submittedName>
</protein>
<reference evidence="2" key="1">
    <citation type="submission" date="2019-01" db="EMBL/GenBank/DDBJ databases">
        <title>Draft genome sequences of three monokaryotic isolates of the white-rot basidiomycete fungus Dichomitus squalens.</title>
        <authorList>
            <consortium name="DOE Joint Genome Institute"/>
            <person name="Lopez S.C."/>
            <person name="Andreopoulos B."/>
            <person name="Pangilinan J."/>
            <person name="Lipzen A."/>
            <person name="Riley R."/>
            <person name="Ahrendt S."/>
            <person name="Ng V."/>
            <person name="Barry K."/>
            <person name="Daum C."/>
            <person name="Grigoriev I.V."/>
            <person name="Hilden K.S."/>
            <person name="Makela M.R."/>
            <person name="de Vries R.P."/>
        </authorList>
    </citation>
    <scope>NUCLEOTIDE SEQUENCE [LARGE SCALE GENOMIC DNA]</scope>
    <source>
        <strain evidence="2">OM18370.1</strain>
    </source>
</reference>
<proteinExistence type="predicted"/>